<feature type="region of interest" description="Disordered" evidence="9">
    <location>
        <begin position="67"/>
        <end position="97"/>
    </location>
</feature>
<keyword evidence="5" id="KW-1133">Transmembrane helix</keyword>
<organism evidence="11 12">
    <name type="scientific">Paramormyrops kingsleyae</name>
    <dbReference type="NCBI Taxonomy" id="1676925"/>
    <lineage>
        <taxon>Eukaryota</taxon>
        <taxon>Metazoa</taxon>
        <taxon>Chordata</taxon>
        <taxon>Craniata</taxon>
        <taxon>Vertebrata</taxon>
        <taxon>Euteleostomi</taxon>
        <taxon>Actinopterygii</taxon>
        <taxon>Neopterygii</taxon>
        <taxon>Teleostei</taxon>
        <taxon>Osteoglossocephala</taxon>
        <taxon>Osteoglossomorpha</taxon>
        <taxon>Osteoglossiformes</taxon>
        <taxon>Mormyridae</taxon>
        <taxon>Paramormyrops</taxon>
    </lineage>
</organism>
<name>A0A3B3R991_9TELE</name>
<evidence type="ECO:0000259" key="10">
    <source>
        <dbReference type="PROSITE" id="PS51847"/>
    </source>
</evidence>
<evidence type="ECO:0000313" key="12">
    <source>
        <dbReference type="Proteomes" id="UP000261540"/>
    </source>
</evidence>
<evidence type="ECO:0000256" key="7">
    <source>
        <dbReference type="ARBA" id="ARBA00023121"/>
    </source>
</evidence>
<keyword evidence="3" id="KW-0812">Transmembrane</keyword>
<reference evidence="11" key="1">
    <citation type="submission" date="2025-08" db="UniProtKB">
        <authorList>
            <consortium name="Ensembl"/>
        </authorList>
    </citation>
    <scope>IDENTIFICATION</scope>
</reference>
<reference evidence="11" key="2">
    <citation type="submission" date="2025-09" db="UniProtKB">
        <authorList>
            <consortium name="Ensembl"/>
        </authorList>
    </citation>
    <scope>IDENTIFICATION</scope>
</reference>
<dbReference type="PROSITE" id="PS51847">
    <property type="entry name" value="SMP"/>
    <property type="match status" value="1"/>
</dbReference>
<sequence>MEDDTGYGAGSGSPCDSPSRLRQSITSQDSRDQVQQGILIQLTSTEEEWDSPSDGCLLFPLERDDEESLSSVSREIPHPNVAPSSDDQGLRCPSFHVPLSPSSPGSLGDFCLPAPNFLNPNSTPGHSMGTPMAKPLVNLVKSLSTEVDSKEASLKAKPFLSLVKSISTEISLSQPEVSQSRSDSKLNLYLWRPFAQPKGRNGDSRTAPPSPSGLSPSEPKGGFFKVELEDTRRKFSEAVQEQFSMISKIMGDENSSSPKCQRPARPCDSSRGVREGKTCGDPFAAEAQGRNARIMDAAILSKRTLPKQCLSSEHSGTVSTRGRRSERCTNDDAIQSKEQSQGLLGQLMCAQHSPPVPEKWLFALAVLAYGYFTLPLPSYLSGLSLGLACGFLLGLLLILLLVPQHPIQPHKNLSVDENIPPEIFVLGHNDPLAQKGWMTQAHVYDPETHSPSPSHCVYATLEGPWLRLACPSNNIPRWAAFSEQPFEADFVSSRRYQLANSKVFLLPSLLARKRLWNMKYPICIVLAEGEEGEEEGSTEEAFEGEPRADRQAAPSQPSQPTTLFLFGRTGREKEEWFQNFLRASMMKSHSGCGSQSGVSPPCGSSEPALMQCTDGSSRGSTDDIPSQLHMRDLAVSMKEKILLDYSNYMTRFIVPANASTLPSPCPSNEGSPTEKRKLISKSMESHSEEQIAWINALIGRIFWDFLCEKYWADLVARKIQKKLSKIRLPYFMNELTLTELDLGTCMPQVTNVTRPSLDQRGETEEDRAGNHRIEDTDRATLTVTEVT</sequence>
<evidence type="ECO:0000256" key="2">
    <source>
        <dbReference type="ARBA" id="ARBA00022448"/>
    </source>
</evidence>
<evidence type="ECO:0000256" key="1">
    <source>
        <dbReference type="ARBA" id="ARBA00004586"/>
    </source>
</evidence>
<comment type="subcellular location">
    <subcellularLocation>
        <location evidence="1">Endoplasmic reticulum membrane</location>
    </subcellularLocation>
</comment>
<keyword evidence="2" id="KW-0813">Transport</keyword>
<dbReference type="CDD" id="cd21675">
    <property type="entry name" value="SMP_TEX2"/>
    <property type="match status" value="1"/>
</dbReference>
<dbReference type="InterPro" id="IPR019411">
    <property type="entry name" value="MMM1_dom"/>
</dbReference>
<keyword evidence="8" id="KW-0472">Membrane</keyword>
<feature type="region of interest" description="Disordered" evidence="9">
    <location>
        <begin position="251"/>
        <end position="275"/>
    </location>
</feature>
<dbReference type="PANTHER" id="PTHR13466">
    <property type="entry name" value="TEX2 PROTEIN-RELATED"/>
    <property type="match status" value="1"/>
</dbReference>
<feature type="compositionally biased region" description="Polar residues" evidence="9">
    <location>
        <begin position="553"/>
        <end position="562"/>
    </location>
</feature>
<feature type="region of interest" description="Disordered" evidence="9">
    <location>
        <begin position="531"/>
        <end position="563"/>
    </location>
</feature>
<evidence type="ECO:0000256" key="4">
    <source>
        <dbReference type="ARBA" id="ARBA00022824"/>
    </source>
</evidence>
<feature type="compositionally biased region" description="Low complexity" evidence="9">
    <location>
        <begin position="212"/>
        <end position="222"/>
    </location>
</feature>
<evidence type="ECO:0000256" key="9">
    <source>
        <dbReference type="SAM" id="MobiDB-lite"/>
    </source>
</evidence>
<dbReference type="Proteomes" id="UP000261540">
    <property type="component" value="Unplaced"/>
</dbReference>
<dbReference type="GO" id="GO:0005789">
    <property type="term" value="C:endoplasmic reticulum membrane"/>
    <property type="evidence" value="ECO:0007669"/>
    <property type="project" value="UniProtKB-SubCell"/>
</dbReference>
<dbReference type="GO" id="GO:0006869">
    <property type="term" value="P:lipid transport"/>
    <property type="evidence" value="ECO:0007669"/>
    <property type="project" value="UniProtKB-KW"/>
</dbReference>
<evidence type="ECO:0000256" key="3">
    <source>
        <dbReference type="ARBA" id="ARBA00022692"/>
    </source>
</evidence>
<feature type="compositionally biased region" description="Polar residues" evidence="9">
    <location>
        <begin position="14"/>
        <end position="37"/>
    </location>
</feature>
<keyword evidence="6" id="KW-0445">Lipid transport</keyword>
<dbReference type="STRING" id="1676925.ENSPKIP00000014834"/>
<feature type="domain" description="SMP-LTD" evidence="10">
    <location>
        <begin position="687"/>
        <end position="787"/>
    </location>
</feature>
<evidence type="ECO:0000313" key="11">
    <source>
        <dbReference type="Ensembl" id="ENSPKIP00000014834.1"/>
    </source>
</evidence>
<evidence type="ECO:0000256" key="5">
    <source>
        <dbReference type="ARBA" id="ARBA00022989"/>
    </source>
</evidence>
<dbReference type="GeneTree" id="ENSGT00940000164352"/>
<dbReference type="Ensembl" id="ENSPKIT00000039289.1">
    <property type="protein sequence ID" value="ENSPKIP00000014834.1"/>
    <property type="gene ID" value="ENSPKIG00000001760.1"/>
</dbReference>
<proteinExistence type="predicted"/>
<evidence type="ECO:0000256" key="8">
    <source>
        <dbReference type="ARBA" id="ARBA00023136"/>
    </source>
</evidence>
<protein>
    <submittedName>
        <fullName evidence="11">Testis expressed 2, like</fullName>
    </submittedName>
</protein>
<dbReference type="InterPro" id="IPR031468">
    <property type="entry name" value="SMP_LBD"/>
</dbReference>
<keyword evidence="4" id="KW-0256">Endoplasmic reticulum</keyword>
<keyword evidence="12" id="KW-1185">Reference proteome</keyword>
<evidence type="ECO:0000256" key="6">
    <source>
        <dbReference type="ARBA" id="ARBA00023055"/>
    </source>
</evidence>
<feature type="region of interest" description="Disordered" evidence="9">
    <location>
        <begin position="1"/>
        <end position="37"/>
    </location>
</feature>
<feature type="compositionally biased region" description="Acidic residues" evidence="9">
    <location>
        <begin position="531"/>
        <end position="543"/>
    </location>
</feature>
<dbReference type="Pfam" id="PF10296">
    <property type="entry name" value="MMM1"/>
    <property type="match status" value="1"/>
</dbReference>
<dbReference type="PANTHER" id="PTHR13466:SF4">
    <property type="entry name" value="SMP-LTD DOMAIN-CONTAINING PROTEIN"/>
    <property type="match status" value="1"/>
</dbReference>
<dbReference type="AlphaFoldDB" id="A0A3B3R991"/>
<accession>A0A3B3R991</accession>
<dbReference type="GO" id="GO:0008289">
    <property type="term" value="F:lipid binding"/>
    <property type="evidence" value="ECO:0007669"/>
    <property type="project" value="UniProtKB-KW"/>
</dbReference>
<keyword evidence="7" id="KW-0446">Lipid-binding</keyword>
<feature type="region of interest" description="Disordered" evidence="9">
    <location>
        <begin position="197"/>
        <end position="222"/>
    </location>
</feature>